<accession>A0A410VJC5</accession>
<geneLocation type="plasmid" evidence="2 3">
    <name>unnamed</name>
</geneLocation>
<dbReference type="PANTHER" id="PTHR40267">
    <property type="entry name" value="BLR3294 PROTEIN"/>
    <property type="match status" value="1"/>
</dbReference>
<keyword evidence="3" id="KW-1185">Reference proteome</keyword>
<evidence type="ECO:0000313" key="3">
    <source>
        <dbReference type="Proteomes" id="UP000593880"/>
    </source>
</evidence>
<name>A0A410VJC5_9BRAD</name>
<dbReference type="RefSeq" id="WP_128929676.1">
    <property type="nucleotide sequence ID" value="NZ_BMHC01000010.1"/>
</dbReference>
<reference evidence="1" key="1">
    <citation type="journal article" date="2014" name="Int. J. Syst. Evol. Microbiol.">
        <title>Complete genome sequence of Corynebacterium casei LMG S-19264T (=DSM 44701T), isolated from a smear-ripened cheese.</title>
        <authorList>
            <consortium name="US DOE Joint Genome Institute (JGI-PGF)"/>
            <person name="Walter F."/>
            <person name="Albersmeier A."/>
            <person name="Kalinowski J."/>
            <person name="Ruckert C."/>
        </authorList>
    </citation>
    <scope>NUCLEOTIDE SEQUENCE</scope>
    <source>
        <strain evidence="1">CGMCC 1.15034</strain>
    </source>
</reference>
<dbReference type="InterPro" id="IPR026286">
    <property type="entry name" value="MaiA/AMDase"/>
</dbReference>
<dbReference type="PANTHER" id="PTHR40267:SF1">
    <property type="entry name" value="BLR3294 PROTEIN"/>
    <property type="match status" value="1"/>
</dbReference>
<dbReference type="Proteomes" id="UP000625079">
    <property type="component" value="Unassembled WGS sequence"/>
</dbReference>
<dbReference type="AlphaFoldDB" id="A0A410VJC5"/>
<dbReference type="PIRSF" id="PIRSF015736">
    <property type="entry name" value="MI"/>
    <property type="match status" value="1"/>
</dbReference>
<evidence type="ECO:0000313" key="4">
    <source>
        <dbReference type="Proteomes" id="UP000625079"/>
    </source>
</evidence>
<dbReference type="Gene3D" id="3.40.50.12500">
    <property type="match status" value="1"/>
</dbReference>
<dbReference type="EMBL" id="CP030058">
    <property type="protein sequence ID" value="QOZ64262.1"/>
    <property type="molecule type" value="Genomic_DNA"/>
</dbReference>
<sequence length="253" mass="27477">MAAIRRIGILAPPINVAMETELPSYVPPNVKLNHNRLTKPGTAIAKEAQLAMANSLDRAASDLAQANPEVIVYGCTSASFLEGLGNEAKLADRITMLTGIPAVTTSTAVIEALKAVRATRVFMLTPYPDLINKEEALFLQHYGFGVEAVDSFFCADGRQILTISSADVASKVLSSREVISRCDAVFVSCTNLLVMDQIDRLERELNLPVVTSNQASLWAALRRMKIDVTSTGVGRLFKERRPQEAPVFELSNA</sequence>
<reference evidence="1" key="3">
    <citation type="submission" date="2022-12" db="EMBL/GenBank/DDBJ databases">
        <authorList>
            <person name="Sun Q."/>
            <person name="Zhou Y."/>
        </authorList>
    </citation>
    <scope>NUCLEOTIDE SEQUENCE</scope>
    <source>
        <strain evidence="1">CGMCC 1.15034</strain>
    </source>
</reference>
<dbReference type="Proteomes" id="UP000593880">
    <property type="component" value="Plasmid unnamed"/>
</dbReference>
<evidence type="ECO:0000313" key="2">
    <source>
        <dbReference type="EMBL" id="QOZ64262.1"/>
    </source>
</evidence>
<reference evidence="2 3" key="2">
    <citation type="submission" date="2018-06" db="EMBL/GenBank/DDBJ databases">
        <title>Comparative genomics of rhizobia nodulating Arachis hypogaea in China.</title>
        <authorList>
            <person name="Li Y."/>
        </authorList>
    </citation>
    <scope>NUCLEOTIDE SEQUENCE [LARGE SCALE GENOMIC DNA]</scope>
    <source>
        <strain evidence="2 3">CCBAU 51658</strain>
        <plasmid evidence="2 3">unnamed</plasmid>
    </source>
</reference>
<dbReference type="OrthoDB" id="9816064at2"/>
<dbReference type="GO" id="GO:0016853">
    <property type="term" value="F:isomerase activity"/>
    <property type="evidence" value="ECO:0007669"/>
    <property type="project" value="UniProtKB-KW"/>
</dbReference>
<evidence type="ECO:0000313" key="1">
    <source>
        <dbReference type="EMBL" id="GGI27640.1"/>
    </source>
</evidence>
<keyword evidence="1" id="KW-0413">Isomerase</keyword>
<dbReference type="InterPro" id="IPR053714">
    <property type="entry name" value="Iso_Racemase_Enz_sf"/>
</dbReference>
<keyword evidence="2" id="KW-0614">Plasmid</keyword>
<protein>
    <submittedName>
        <fullName evidence="1">Maleate cis-trans isomerase</fullName>
    </submittedName>
</protein>
<dbReference type="EMBL" id="BMHC01000010">
    <property type="protein sequence ID" value="GGI27640.1"/>
    <property type="molecule type" value="Genomic_DNA"/>
</dbReference>
<organism evidence="1 4">
    <name type="scientific">Bradyrhizobium guangdongense</name>
    <dbReference type="NCBI Taxonomy" id="1325090"/>
    <lineage>
        <taxon>Bacteria</taxon>
        <taxon>Pseudomonadati</taxon>
        <taxon>Pseudomonadota</taxon>
        <taxon>Alphaproteobacteria</taxon>
        <taxon>Hyphomicrobiales</taxon>
        <taxon>Nitrobacteraceae</taxon>
        <taxon>Bradyrhizobium</taxon>
    </lineage>
</organism>
<dbReference type="Pfam" id="PF17645">
    <property type="entry name" value="Amdase"/>
    <property type="match status" value="1"/>
</dbReference>
<gene>
    <name evidence="1" type="ORF">GCM10010987_45410</name>
    <name evidence="2" type="ORF">XH86_36220</name>
</gene>
<proteinExistence type="predicted"/>